<dbReference type="InterPro" id="IPR011583">
    <property type="entry name" value="Chitinase_II/V-like_cat"/>
</dbReference>
<dbReference type="Gene3D" id="3.20.20.80">
    <property type="entry name" value="Glycosidases"/>
    <property type="match status" value="1"/>
</dbReference>
<dbReference type="InterPro" id="IPR017853">
    <property type="entry name" value="GH"/>
</dbReference>
<feature type="domain" description="GH18" evidence="1">
    <location>
        <begin position="51"/>
        <end position="361"/>
    </location>
</feature>
<dbReference type="EMBL" id="MGBR01000001">
    <property type="protein sequence ID" value="OGK73950.1"/>
    <property type="molecule type" value="Genomic_DNA"/>
</dbReference>
<dbReference type="Proteomes" id="UP000177050">
    <property type="component" value="Unassembled WGS sequence"/>
</dbReference>
<evidence type="ECO:0000313" key="3">
    <source>
        <dbReference type="Proteomes" id="UP000177050"/>
    </source>
</evidence>
<organism evidence="2 3">
    <name type="scientific">Candidatus Roizmanbacteria bacterium RIFOXYD1_FULL_38_12</name>
    <dbReference type="NCBI Taxonomy" id="1802093"/>
    <lineage>
        <taxon>Bacteria</taxon>
        <taxon>Candidatus Roizmaniibacteriota</taxon>
    </lineage>
</organism>
<protein>
    <recommendedName>
        <fullName evidence="1">GH18 domain-containing protein</fullName>
    </recommendedName>
</protein>
<evidence type="ECO:0000259" key="1">
    <source>
        <dbReference type="PROSITE" id="PS51910"/>
    </source>
</evidence>
<dbReference type="SMART" id="SM00636">
    <property type="entry name" value="Glyco_18"/>
    <property type="match status" value="1"/>
</dbReference>
<dbReference type="GO" id="GO:0005975">
    <property type="term" value="P:carbohydrate metabolic process"/>
    <property type="evidence" value="ECO:0007669"/>
    <property type="project" value="InterPro"/>
</dbReference>
<dbReference type="InterPro" id="IPR001223">
    <property type="entry name" value="Glyco_hydro18_cat"/>
</dbReference>
<dbReference type="GO" id="GO:0008061">
    <property type="term" value="F:chitin binding"/>
    <property type="evidence" value="ECO:0007669"/>
    <property type="project" value="InterPro"/>
</dbReference>
<dbReference type="PANTHER" id="PTHR46066">
    <property type="entry name" value="CHITINASE DOMAIN-CONTAINING PROTEIN 1 FAMILY MEMBER"/>
    <property type="match status" value="1"/>
</dbReference>
<dbReference type="AlphaFoldDB" id="A0A1F7L1D7"/>
<proteinExistence type="predicted"/>
<dbReference type="PROSITE" id="PS51910">
    <property type="entry name" value="GH18_2"/>
    <property type="match status" value="1"/>
</dbReference>
<accession>A0A1F7L1D7</accession>
<dbReference type="PANTHER" id="PTHR46066:SF2">
    <property type="entry name" value="CHITINASE DOMAIN-CONTAINING PROTEIN 1"/>
    <property type="match status" value="1"/>
</dbReference>
<dbReference type="Gene3D" id="3.10.50.10">
    <property type="match status" value="1"/>
</dbReference>
<comment type="caution">
    <text evidence="2">The sequence shown here is derived from an EMBL/GenBank/DDBJ whole genome shotgun (WGS) entry which is preliminary data.</text>
</comment>
<dbReference type="Pfam" id="PF00704">
    <property type="entry name" value="Glyco_hydro_18"/>
    <property type="match status" value="1"/>
</dbReference>
<gene>
    <name evidence="2" type="ORF">A3K52_04190</name>
</gene>
<dbReference type="SUPFAM" id="SSF51445">
    <property type="entry name" value="(Trans)glycosidases"/>
    <property type="match status" value="1"/>
</dbReference>
<sequence length="361" mass="41535">MKKALVFMILIFITAVYLVGKIKHTKTVSQEKNSILRKTEPTKKTAQSILKQKTSIFVPYWAIGQDEISTIPFDTIYYFGIAVHKKGIDENEAGYQNLERMICPNDKKCILVLRMLDAGVNKVILEDNVLQKQIMRDSMELVETYSFSGIALDLEQVNLFDTDLTKRINIFVQSYYTELHKANKTLSTIVYGDAYYRKRPFDIKSMGGSSDEVMIMAYDFHKNYSEPGPNFPFDRKSLTSTDYGYDFKQMIKDFTASVPSERITVIFGMYGYDWTLNNQGTPLKRGEAVTVNQIKKLTNSAIQIINKSQIPNSKEKKIEYEDGEGQKHVIWYEDEESVAVKINYLKEQGIGSVSYWAYGYF</sequence>
<evidence type="ECO:0000313" key="2">
    <source>
        <dbReference type="EMBL" id="OGK73950.1"/>
    </source>
</evidence>
<reference evidence="2 3" key="1">
    <citation type="journal article" date="2016" name="Nat. Commun.">
        <title>Thousands of microbial genomes shed light on interconnected biogeochemical processes in an aquifer system.</title>
        <authorList>
            <person name="Anantharaman K."/>
            <person name="Brown C.T."/>
            <person name="Hug L.A."/>
            <person name="Sharon I."/>
            <person name="Castelle C.J."/>
            <person name="Probst A.J."/>
            <person name="Thomas B.C."/>
            <person name="Singh A."/>
            <person name="Wilkins M.J."/>
            <person name="Karaoz U."/>
            <person name="Brodie E.L."/>
            <person name="Williams K.H."/>
            <person name="Hubbard S.S."/>
            <person name="Banfield J.F."/>
        </authorList>
    </citation>
    <scope>NUCLEOTIDE SEQUENCE [LARGE SCALE GENOMIC DNA]</scope>
</reference>
<dbReference type="InterPro" id="IPR029070">
    <property type="entry name" value="Chitinase_insertion_sf"/>
</dbReference>
<name>A0A1F7L1D7_9BACT</name>